<feature type="chain" id="PRO_5040892896" description="Receptor ligand binding region domain-containing protein" evidence="9">
    <location>
        <begin position="19"/>
        <end position="215"/>
    </location>
</feature>
<evidence type="ECO:0000256" key="8">
    <source>
        <dbReference type="ARBA" id="ARBA00023224"/>
    </source>
</evidence>
<evidence type="ECO:0000313" key="11">
    <source>
        <dbReference type="EMBL" id="KAJ7373880.1"/>
    </source>
</evidence>
<feature type="domain" description="Receptor ligand binding region" evidence="10">
    <location>
        <begin position="44"/>
        <end position="211"/>
    </location>
</feature>
<keyword evidence="7" id="KW-0325">Glycoprotein</keyword>
<dbReference type="InterPro" id="IPR028082">
    <property type="entry name" value="Peripla_BP_I"/>
</dbReference>
<dbReference type="GO" id="GO:0007214">
    <property type="term" value="P:gamma-aminobutyric acid signaling pathway"/>
    <property type="evidence" value="ECO:0007669"/>
    <property type="project" value="TreeGrafter"/>
</dbReference>
<keyword evidence="4" id="KW-0297">G-protein coupled receptor</keyword>
<keyword evidence="5" id="KW-0472">Membrane</keyword>
<dbReference type="GO" id="GO:0004965">
    <property type="term" value="F:G protein-coupled GABA receptor activity"/>
    <property type="evidence" value="ECO:0007669"/>
    <property type="project" value="InterPro"/>
</dbReference>
<comment type="subcellular location">
    <subcellularLocation>
        <location evidence="1">Membrane</location>
    </subcellularLocation>
</comment>
<dbReference type="AlphaFoldDB" id="A0A9W9Z2L5"/>
<evidence type="ECO:0000259" key="10">
    <source>
        <dbReference type="Pfam" id="PF01094"/>
    </source>
</evidence>
<dbReference type="Pfam" id="PF01094">
    <property type="entry name" value="ANF_receptor"/>
    <property type="match status" value="1"/>
</dbReference>
<keyword evidence="8" id="KW-0807">Transducer</keyword>
<evidence type="ECO:0000256" key="1">
    <source>
        <dbReference type="ARBA" id="ARBA00004370"/>
    </source>
</evidence>
<keyword evidence="12" id="KW-1185">Reference proteome</keyword>
<gene>
    <name evidence="11" type="ORF">OS493_009204</name>
</gene>
<dbReference type="Proteomes" id="UP001163046">
    <property type="component" value="Unassembled WGS sequence"/>
</dbReference>
<feature type="signal peptide" evidence="9">
    <location>
        <begin position="1"/>
        <end position="18"/>
    </location>
</feature>
<keyword evidence="2" id="KW-0812">Transmembrane</keyword>
<evidence type="ECO:0000256" key="3">
    <source>
        <dbReference type="ARBA" id="ARBA00022989"/>
    </source>
</evidence>
<evidence type="ECO:0000256" key="5">
    <source>
        <dbReference type="ARBA" id="ARBA00023136"/>
    </source>
</evidence>
<dbReference type="Gene3D" id="3.40.50.2300">
    <property type="match status" value="2"/>
</dbReference>
<dbReference type="PRINTS" id="PR01176">
    <property type="entry name" value="GABABRECEPTR"/>
</dbReference>
<organism evidence="11 12">
    <name type="scientific">Desmophyllum pertusum</name>
    <dbReference type="NCBI Taxonomy" id="174260"/>
    <lineage>
        <taxon>Eukaryota</taxon>
        <taxon>Metazoa</taxon>
        <taxon>Cnidaria</taxon>
        <taxon>Anthozoa</taxon>
        <taxon>Hexacorallia</taxon>
        <taxon>Scleractinia</taxon>
        <taxon>Caryophylliina</taxon>
        <taxon>Caryophylliidae</taxon>
        <taxon>Desmophyllum</taxon>
    </lineage>
</organism>
<evidence type="ECO:0000256" key="4">
    <source>
        <dbReference type="ARBA" id="ARBA00023040"/>
    </source>
</evidence>
<dbReference type="PANTHER" id="PTHR10519">
    <property type="entry name" value="GABA-B RECEPTOR"/>
    <property type="match status" value="1"/>
</dbReference>
<evidence type="ECO:0000313" key="12">
    <source>
        <dbReference type="Proteomes" id="UP001163046"/>
    </source>
</evidence>
<sequence>MELLLKGLLCVLLNTVTCEKSVVHIGGFIEVNTTDKGWNSAGIRPAIDLAVKQINNRTDILPNHTIEIHWKDTKCSDAYAIKALIEQLRKPPTKVALLGPGCSISAVPVAAASHFWNLIQMGYSAASPRLSDKTRYPLFFRINAPEIILNKAVASLLRRFDWKRIAVVKQDEDLFNDAHEHLQTMLKAEGISVIVTNSFVKDPDNVITDLKVRIT</sequence>
<proteinExistence type="predicted"/>
<dbReference type="GO" id="GO:0038039">
    <property type="term" value="C:G protein-coupled receptor heterodimeric complex"/>
    <property type="evidence" value="ECO:0007669"/>
    <property type="project" value="TreeGrafter"/>
</dbReference>
<dbReference type="InterPro" id="IPR001828">
    <property type="entry name" value="ANF_lig-bd_rcpt"/>
</dbReference>
<dbReference type="EMBL" id="MU826829">
    <property type="protein sequence ID" value="KAJ7373880.1"/>
    <property type="molecule type" value="Genomic_DNA"/>
</dbReference>
<dbReference type="SUPFAM" id="SSF53822">
    <property type="entry name" value="Periplasmic binding protein-like I"/>
    <property type="match status" value="1"/>
</dbReference>
<keyword evidence="6" id="KW-0675">Receptor</keyword>
<comment type="caution">
    <text evidence="11">The sequence shown here is derived from an EMBL/GenBank/DDBJ whole genome shotgun (WGS) entry which is preliminary data.</text>
</comment>
<evidence type="ECO:0000256" key="7">
    <source>
        <dbReference type="ARBA" id="ARBA00023180"/>
    </source>
</evidence>
<evidence type="ECO:0000256" key="6">
    <source>
        <dbReference type="ARBA" id="ARBA00023170"/>
    </source>
</evidence>
<keyword evidence="9" id="KW-0732">Signal</keyword>
<dbReference type="InterPro" id="IPR002455">
    <property type="entry name" value="GPCR3_GABA-B"/>
</dbReference>
<evidence type="ECO:0000256" key="9">
    <source>
        <dbReference type="SAM" id="SignalP"/>
    </source>
</evidence>
<evidence type="ECO:0000256" key="2">
    <source>
        <dbReference type="ARBA" id="ARBA00022692"/>
    </source>
</evidence>
<name>A0A9W9Z2L5_9CNID</name>
<dbReference type="CDD" id="cd06366">
    <property type="entry name" value="PBP1_GABAb_receptor"/>
    <property type="match status" value="1"/>
</dbReference>
<dbReference type="OrthoDB" id="17569at2759"/>
<dbReference type="PANTHER" id="PTHR10519:SF74">
    <property type="entry name" value="GAMMA-AMINOBUTYRIC ACID TYPE B RECEPTOR SUBUNIT 2"/>
    <property type="match status" value="1"/>
</dbReference>
<accession>A0A9W9Z2L5</accession>
<protein>
    <recommendedName>
        <fullName evidence="10">Receptor ligand binding region domain-containing protein</fullName>
    </recommendedName>
</protein>
<reference evidence="11" key="1">
    <citation type="submission" date="2023-01" db="EMBL/GenBank/DDBJ databases">
        <title>Genome assembly of the deep-sea coral Lophelia pertusa.</title>
        <authorList>
            <person name="Herrera S."/>
            <person name="Cordes E."/>
        </authorList>
    </citation>
    <scope>NUCLEOTIDE SEQUENCE</scope>
    <source>
        <strain evidence="11">USNM1676648</strain>
        <tissue evidence="11">Polyp</tissue>
    </source>
</reference>
<keyword evidence="3" id="KW-1133">Transmembrane helix</keyword>